<dbReference type="EMBL" id="FOLG01000001">
    <property type="protein sequence ID" value="SFB80621.1"/>
    <property type="molecule type" value="Genomic_DNA"/>
</dbReference>
<organism evidence="2 3">
    <name type="scientific">Tropicimonas isoalkanivorans</name>
    <dbReference type="NCBI Taxonomy" id="441112"/>
    <lineage>
        <taxon>Bacteria</taxon>
        <taxon>Pseudomonadati</taxon>
        <taxon>Pseudomonadota</taxon>
        <taxon>Alphaproteobacteria</taxon>
        <taxon>Rhodobacterales</taxon>
        <taxon>Roseobacteraceae</taxon>
        <taxon>Tropicimonas</taxon>
    </lineage>
</organism>
<name>A0A1I1E0B0_9RHOB</name>
<reference evidence="2 3" key="1">
    <citation type="submission" date="2016-10" db="EMBL/GenBank/DDBJ databases">
        <authorList>
            <person name="de Groot N.N."/>
        </authorList>
    </citation>
    <scope>NUCLEOTIDE SEQUENCE [LARGE SCALE GENOMIC DNA]</scope>
    <source>
        <strain evidence="2 3">DSM 19548</strain>
    </source>
</reference>
<sequence length="301" mass="33610">MADRHIARDISYATSVRSRGGRALVRVLENATGRISLMRRAAGYETEVAQGKDFWGVMVARYGLSLDVVGGSLDNIPAEGPLICIANHPYGILDGLMMGHILSIVRGDFRILANSVFRKAEDLEKVILPISFDETKEAMRENLETRKTALAYLSGGGAIGVFPGGTVSTSARPFTRPMDPGWRVFTARMISKSQAAVVPIYFVGHNSRLFQFASHLHSTLRMALLINEFRQRIDEPVRVVIGKPIPREELDAQANDAKAMMDFLRARTYALSPKPLKSLAYGFEFEDRHRDDKGERRPRIY</sequence>
<protein>
    <submittedName>
        <fullName evidence="2">Putative hemolysin</fullName>
    </submittedName>
</protein>
<dbReference type="InterPro" id="IPR045746">
    <property type="entry name" value="ACT14924-like_Acyltransf_dom"/>
</dbReference>
<dbReference type="Pfam" id="PF19576">
    <property type="entry name" value="Acyltransf_2"/>
    <property type="match status" value="1"/>
</dbReference>
<dbReference type="SUPFAM" id="SSF69593">
    <property type="entry name" value="Glycerol-3-phosphate (1)-acyltransferase"/>
    <property type="match status" value="1"/>
</dbReference>
<evidence type="ECO:0000259" key="1">
    <source>
        <dbReference type="SMART" id="SM00563"/>
    </source>
</evidence>
<dbReference type="InterPro" id="IPR002123">
    <property type="entry name" value="Plipid/glycerol_acylTrfase"/>
</dbReference>
<evidence type="ECO:0000313" key="3">
    <source>
        <dbReference type="Proteomes" id="UP000198728"/>
    </source>
</evidence>
<dbReference type="AlphaFoldDB" id="A0A1I1E0B0"/>
<keyword evidence="3" id="KW-1185">Reference proteome</keyword>
<dbReference type="Proteomes" id="UP000198728">
    <property type="component" value="Unassembled WGS sequence"/>
</dbReference>
<dbReference type="STRING" id="441112.SAMN04488094_101570"/>
<dbReference type="GO" id="GO:0016746">
    <property type="term" value="F:acyltransferase activity"/>
    <property type="evidence" value="ECO:0007669"/>
    <property type="project" value="InterPro"/>
</dbReference>
<accession>A0A1I1E0B0</accession>
<dbReference type="RefSeq" id="WP_093359129.1">
    <property type="nucleotide sequence ID" value="NZ_FOLG01000001.1"/>
</dbReference>
<proteinExistence type="predicted"/>
<dbReference type="SMART" id="SM00563">
    <property type="entry name" value="PlsC"/>
    <property type="match status" value="1"/>
</dbReference>
<feature type="domain" description="Phospholipid/glycerol acyltransferase" evidence="1">
    <location>
        <begin position="82"/>
        <end position="205"/>
    </location>
</feature>
<dbReference type="CDD" id="cd07986">
    <property type="entry name" value="LPLAT_ACT14924-like"/>
    <property type="match status" value="1"/>
</dbReference>
<dbReference type="OrthoDB" id="1113830at2"/>
<gene>
    <name evidence="2" type="ORF">SAMN04488094_101570</name>
</gene>
<evidence type="ECO:0000313" key="2">
    <source>
        <dbReference type="EMBL" id="SFB80621.1"/>
    </source>
</evidence>